<dbReference type="Proteomes" id="UP000501568">
    <property type="component" value="Chromosome"/>
</dbReference>
<feature type="domain" description="PDZ" evidence="2">
    <location>
        <begin position="513"/>
        <end position="570"/>
    </location>
</feature>
<proteinExistence type="predicted"/>
<dbReference type="InterPro" id="IPR040756">
    <property type="entry name" value="Peptidase_M61_N"/>
</dbReference>
<feature type="chain" id="PRO_5026004194" evidence="1">
    <location>
        <begin position="21"/>
        <end position="612"/>
    </location>
</feature>
<keyword evidence="4" id="KW-1185">Reference proteome</keyword>
<dbReference type="Pfam" id="PF17899">
    <property type="entry name" value="Peptidase_M61_N"/>
    <property type="match status" value="1"/>
</dbReference>
<protein>
    <submittedName>
        <fullName evidence="3">M61 family metallopeptidase</fullName>
    </submittedName>
</protein>
<dbReference type="AlphaFoldDB" id="A0A6G6Y952"/>
<dbReference type="InterPro" id="IPR036034">
    <property type="entry name" value="PDZ_sf"/>
</dbReference>
<accession>A0A6G6Y952</accession>
<dbReference type="RefSeq" id="WP_165328366.1">
    <property type="nucleotide sequence ID" value="NZ_CP049109.1"/>
</dbReference>
<dbReference type="Gene3D" id="2.30.42.10">
    <property type="match status" value="1"/>
</dbReference>
<dbReference type="PROSITE" id="PS50106">
    <property type="entry name" value="PDZ"/>
    <property type="match status" value="1"/>
</dbReference>
<evidence type="ECO:0000313" key="3">
    <source>
        <dbReference type="EMBL" id="QIG81440.1"/>
    </source>
</evidence>
<gene>
    <name evidence="3" type="ORF">G5C33_17705</name>
</gene>
<organism evidence="3 4">
    <name type="scientific">Stakelama tenebrarum</name>
    <dbReference type="NCBI Taxonomy" id="2711215"/>
    <lineage>
        <taxon>Bacteria</taxon>
        <taxon>Pseudomonadati</taxon>
        <taxon>Pseudomonadota</taxon>
        <taxon>Alphaproteobacteria</taxon>
        <taxon>Sphingomonadales</taxon>
        <taxon>Sphingomonadaceae</taxon>
        <taxon>Stakelama</taxon>
    </lineage>
</organism>
<reference evidence="3 4" key="1">
    <citation type="submission" date="2020-02" db="EMBL/GenBank/DDBJ databases">
        <authorList>
            <person name="Zheng R.K."/>
            <person name="Sun C.M."/>
        </authorList>
    </citation>
    <scope>NUCLEOTIDE SEQUENCE [LARGE SCALE GENOMIC DNA]</scope>
    <source>
        <strain evidence="4">zrk23</strain>
    </source>
</reference>
<dbReference type="InterPro" id="IPR024191">
    <property type="entry name" value="Peptidase_M61"/>
</dbReference>
<dbReference type="Gene3D" id="1.10.390.10">
    <property type="entry name" value="Neutral Protease Domain 2"/>
    <property type="match status" value="1"/>
</dbReference>
<dbReference type="EMBL" id="CP049109">
    <property type="protein sequence ID" value="QIG81440.1"/>
    <property type="molecule type" value="Genomic_DNA"/>
</dbReference>
<dbReference type="SMART" id="SM00228">
    <property type="entry name" value="PDZ"/>
    <property type="match status" value="1"/>
</dbReference>
<feature type="signal peptide" evidence="1">
    <location>
        <begin position="1"/>
        <end position="20"/>
    </location>
</feature>
<dbReference type="KEGG" id="spzr:G5C33_17705"/>
<evidence type="ECO:0000256" key="1">
    <source>
        <dbReference type="SAM" id="SignalP"/>
    </source>
</evidence>
<sequence>MRAMLTSVSVLALFATPALAQTGHNAPPVEYSVDLSNAAHHEARITVTYSGLDDAPITFRMSRSSPGRYAIHEFAKNVYSVSATNGDGEPLSITRTDPYSWTVAEHGETVALTYTLYADHGDGTYSQIDPTHAHFNMPSAFMWAEGYDQRPLHVTYEGFDPSWKVATQMPPVEGETATFMAPNLQYFMDSPTELSDFMLREWKIPGGEDGYTIRLAIHHQGSAAEADRFAEMAQKVVAEQVAIWGAPAAYDYGTYTFIADYVPWIDGDGMEHRNSTILTMPRGLAEAGYGQIGTLSHEFFHSWNVERLRPAELEPFDFTRANPTPSLWFAEGFTSYYGPLTLRRSGIWDTDQLLRGLAGTLNYVIHGPGRDYAGPAEMSLRAPFVDAATAIDEANPNIFTSYYPYGAVIALALDLEIRDEYPGKTLDGYMRHMWAEHGSVDRAYTLDDLREGLGEYLGAPAFADDVFAKSIHAGALPDLKPLLAQAGILLAPENPERPYIGSTKFDERGGGLLLARSPAPETPLYEAGLDRGDVILSIDGQTVDSTSALTAAVLATAPGDVVTVIYRTRDGAEKQSEMTIGADPSFKVVRYEEAGMTPSAEELAFRKAWLGE</sequence>
<dbReference type="InterPro" id="IPR007963">
    <property type="entry name" value="Peptidase_M61_catalytic"/>
</dbReference>
<dbReference type="Gene3D" id="2.60.40.3650">
    <property type="match status" value="1"/>
</dbReference>
<dbReference type="InterPro" id="IPR027268">
    <property type="entry name" value="Peptidase_M4/M1_CTD_sf"/>
</dbReference>
<keyword evidence="1" id="KW-0732">Signal</keyword>
<dbReference type="Pfam" id="PF05299">
    <property type="entry name" value="Peptidase_M61"/>
    <property type="match status" value="1"/>
</dbReference>
<dbReference type="InterPro" id="IPR001478">
    <property type="entry name" value="PDZ"/>
</dbReference>
<dbReference type="PIRSF" id="PIRSF016493">
    <property type="entry name" value="Glycyl_aminpptds"/>
    <property type="match status" value="1"/>
</dbReference>
<dbReference type="SUPFAM" id="SSF50156">
    <property type="entry name" value="PDZ domain-like"/>
    <property type="match status" value="1"/>
</dbReference>
<dbReference type="Pfam" id="PF13180">
    <property type="entry name" value="PDZ_2"/>
    <property type="match status" value="1"/>
</dbReference>
<dbReference type="SUPFAM" id="SSF55486">
    <property type="entry name" value="Metalloproteases ('zincins'), catalytic domain"/>
    <property type="match status" value="1"/>
</dbReference>
<evidence type="ECO:0000313" key="4">
    <source>
        <dbReference type="Proteomes" id="UP000501568"/>
    </source>
</evidence>
<name>A0A6G6Y952_9SPHN</name>
<evidence type="ECO:0000259" key="2">
    <source>
        <dbReference type="PROSITE" id="PS50106"/>
    </source>
</evidence>